<evidence type="ECO:0000256" key="1">
    <source>
        <dbReference type="ARBA" id="ARBA00022679"/>
    </source>
</evidence>
<dbReference type="RefSeq" id="WP_004971352.1">
    <property type="nucleotide sequence ID" value="NZ_AOLJ01000001.1"/>
</dbReference>
<dbReference type="Gene3D" id="1.10.510.10">
    <property type="entry name" value="Transferase(Phosphotransferase) domain 1"/>
    <property type="match status" value="1"/>
</dbReference>
<dbReference type="SMART" id="SM00220">
    <property type="entry name" value="S_TKc"/>
    <property type="match status" value="1"/>
</dbReference>
<evidence type="ECO:0000313" key="8">
    <source>
        <dbReference type="Proteomes" id="UP000011571"/>
    </source>
</evidence>
<keyword evidence="8" id="KW-1185">Reference proteome</keyword>
<dbReference type="InterPro" id="IPR000253">
    <property type="entry name" value="FHA_dom"/>
</dbReference>
<dbReference type="Pfam" id="PF00069">
    <property type="entry name" value="Pkinase"/>
    <property type="match status" value="1"/>
</dbReference>
<feature type="domain" description="FHA" evidence="5">
    <location>
        <begin position="301"/>
        <end position="348"/>
    </location>
</feature>
<evidence type="ECO:0000256" key="4">
    <source>
        <dbReference type="ARBA" id="ARBA00022840"/>
    </source>
</evidence>
<dbReference type="PROSITE" id="PS00107">
    <property type="entry name" value="PROTEIN_KINASE_ATP"/>
    <property type="match status" value="1"/>
</dbReference>
<dbReference type="SMART" id="SM00240">
    <property type="entry name" value="FHA"/>
    <property type="match status" value="1"/>
</dbReference>
<evidence type="ECO:0000259" key="5">
    <source>
        <dbReference type="PROSITE" id="PS50006"/>
    </source>
</evidence>
<dbReference type="CDD" id="cd14014">
    <property type="entry name" value="STKc_PknB_like"/>
    <property type="match status" value="1"/>
</dbReference>
<dbReference type="PATRIC" id="fig|1227459.3.peg.30"/>
<dbReference type="Gene3D" id="3.30.200.20">
    <property type="entry name" value="Phosphorylase Kinase, domain 1"/>
    <property type="match status" value="1"/>
</dbReference>
<protein>
    <submittedName>
        <fullName evidence="7">Serine/threonine-protein kinase PknA</fullName>
    </submittedName>
</protein>
<evidence type="ECO:0000256" key="2">
    <source>
        <dbReference type="ARBA" id="ARBA00022741"/>
    </source>
</evidence>
<dbReference type="Gene3D" id="2.60.200.20">
    <property type="match status" value="1"/>
</dbReference>
<dbReference type="InterPro" id="IPR011009">
    <property type="entry name" value="Kinase-like_dom_sf"/>
</dbReference>
<dbReference type="PANTHER" id="PTHR43289">
    <property type="entry name" value="MITOGEN-ACTIVATED PROTEIN KINASE KINASE KINASE 20-RELATED"/>
    <property type="match status" value="1"/>
</dbReference>
<reference evidence="7 8" key="1">
    <citation type="journal article" date="2014" name="PLoS Genet.">
        <title>Phylogenetically driven sequencing of extremely halophilic archaea reveals strategies for static and dynamic osmo-response.</title>
        <authorList>
            <person name="Becker E.A."/>
            <person name="Seitzer P.M."/>
            <person name="Tritt A."/>
            <person name="Larsen D."/>
            <person name="Krusor M."/>
            <person name="Yao A.I."/>
            <person name="Wu D."/>
            <person name="Madern D."/>
            <person name="Eisen J.A."/>
            <person name="Darling A.E."/>
            <person name="Facciotti M.T."/>
        </authorList>
    </citation>
    <scope>NUCLEOTIDE SEQUENCE [LARGE SCALE GENOMIC DNA]</scope>
    <source>
        <strain evidence="8">ATCC 33959 / DSM 4427 / JCM 8863 / NBRC 102184 / NCIMB 2188 / Ma 2.38</strain>
    </source>
</reference>
<dbReference type="InterPro" id="IPR008984">
    <property type="entry name" value="SMAD_FHA_dom_sf"/>
</dbReference>
<sequence>MGITPSKGSRLGNYVLKDQLGVGGFGNVWLAEDTTTGDQVAIKIPRYGQVNETILDKYVSREEQALSKIRQVGGHPNLMNLIDTVTQNGSLCLVVDFVSGDELGDVVERNGGLPVEKARQIGIEICDAVSFLHQHELVYRDLKPDNVILDGLDNPTVIDFTTVKEVDLAAISPTKQNGGSGVVDPTDVGGYEQFKPPEIVNSGQGDQGPWSDVYSLGKTIFFMLTNQDFGTDGLRPSDVGSTSCPDYMDEIVARATATDPDDRYSSATGLKHALERQDPSPPITAKLFEVGNGTYDIKDGHTIGRDEDPPTNTTVSAEYVSRVHCRLSRDASGNWWLEDESTNGTYLNPSGDSSDGDWEWLLSPDGQQRYRSKGRTVEATTDSKRLTPGDTFVLVDPNYDESPWFIFQGEN</sequence>
<keyword evidence="3 7" id="KW-0418">Kinase</keyword>
<dbReference type="PANTHER" id="PTHR43289:SF6">
    <property type="entry name" value="SERINE_THREONINE-PROTEIN KINASE NEKL-3"/>
    <property type="match status" value="1"/>
</dbReference>
<dbReference type="Proteomes" id="UP000011571">
    <property type="component" value="Unassembled WGS sequence"/>
</dbReference>
<comment type="caution">
    <text evidence="7">The sequence shown here is derived from an EMBL/GenBank/DDBJ whole genome shotgun (WGS) entry which is preliminary data.</text>
</comment>
<dbReference type="InterPro" id="IPR000719">
    <property type="entry name" value="Prot_kinase_dom"/>
</dbReference>
<dbReference type="PROSITE" id="PS50006">
    <property type="entry name" value="FHA_DOMAIN"/>
    <property type="match status" value="1"/>
</dbReference>
<proteinExistence type="predicted"/>
<evidence type="ECO:0000259" key="6">
    <source>
        <dbReference type="PROSITE" id="PS50011"/>
    </source>
</evidence>
<keyword evidence="4" id="KW-0067">ATP-binding</keyword>
<dbReference type="SUPFAM" id="SSF56112">
    <property type="entry name" value="Protein kinase-like (PK-like)"/>
    <property type="match status" value="1"/>
</dbReference>
<keyword evidence="1" id="KW-0808">Transferase</keyword>
<dbReference type="PROSITE" id="PS00108">
    <property type="entry name" value="PROTEIN_KINASE_ST"/>
    <property type="match status" value="1"/>
</dbReference>
<dbReference type="AlphaFoldDB" id="M0HUY3"/>
<dbReference type="GO" id="GO:0005524">
    <property type="term" value="F:ATP binding"/>
    <property type="evidence" value="ECO:0007669"/>
    <property type="project" value="UniProtKB-KW"/>
</dbReference>
<accession>M0HUY3</accession>
<dbReference type="SUPFAM" id="SSF49879">
    <property type="entry name" value="SMAD/FHA domain"/>
    <property type="match status" value="1"/>
</dbReference>
<gene>
    <name evidence="7" type="ORF">C454_00225</name>
</gene>
<name>M0HUY3_HALGM</name>
<organism evidence="7 8">
    <name type="scientific">Haloferax gibbonsii (strain ATCC 33959 / DSM 4427 / JCM 8863 / NBRC 102184 / NCIMB 2188 / Ma 2.38)</name>
    <dbReference type="NCBI Taxonomy" id="1227459"/>
    <lineage>
        <taxon>Archaea</taxon>
        <taxon>Methanobacteriati</taxon>
        <taxon>Methanobacteriota</taxon>
        <taxon>Stenosarchaea group</taxon>
        <taxon>Halobacteria</taxon>
        <taxon>Halobacteriales</taxon>
        <taxon>Haloferacaceae</taxon>
        <taxon>Haloferax</taxon>
    </lineage>
</organism>
<dbReference type="PROSITE" id="PS50011">
    <property type="entry name" value="PROTEIN_KINASE_DOM"/>
    <property type="match status" value="1"/>
</dbReference>
<keyword evidence="2" id="KW-0547">Nucleotide-binding</keyword>
<evidence type="ECO:0000256" key="3">
    <source>
        <dbReference type="ARBA" id="ARBA00022777"/>
    </source>
</evidence>
<dbReference type="GO" id="GO:0004674">
    <property type="term" value="F:protein serine/threonine kinase activity"/>
    <property type="evidence" value="ECO:0007669"/>
    <property type="project" value="TreeGrafter"/>
</dbReference>
<dbReference type="CDD" id="cd00060">
    <property type="entry name" value="FHA"/>
    <property type="match status" value="1"/>
</dbReference>
<dbReference type="InterPro" id="IPR017441">
    <property type="entry name" value="Protein_kinase_ATP_BS"/>
</dbReference>
<dbReference type="EMBL" id="AOLJ01000001">
    <property type="protein sequence ID" value="ELZ86929.1"/>
    <property type="molecule type" value="Genomic_DNA"/>
</dbReference>
<feature type="domain" description="Protein kinase" evidence="6">
    <location>
        <begin position="14"/>
        <end position="275"/>
    </location>
</feature>
<dbReference type="Pfam" id="PF00498">
    <property type="entry name" value="FHA"/>
    <property type="match status" value="1"/>
</dbReference>
<evidence type="ECO:0000313" key="7">
    <source>
        <dbReference type="EMBL" id="ELZ86929.1"/>
    </source>
</evidence>
<dbReference type="InterPro" id="IPR008271">
    <property type="entry name" value="Ser/Thr_kinase_AS"/>
</dbReference>